<dbReference type="GO" id="GO:0000776">
    <property type="term" value="C:kinetochore"/>
    <property type="evidence" value="ECO:0007669"/>
    <property type="project" value="InterPro"/>
</dbReference>
<dbReference type="PANTHER" id="PTHR31504:SF1">
    <property type="entry name" value="ZW10 INTERACTOR"/>
    <property type="match status" value="1"/>
</dbReference>
<dbReference type="RefSeq" id="XP_012697297.1">
    <property type="nucleotide sequence ID" value="XM_012841843.3"/>
</dbReference>
<dbReference type="Proteomes" id="UP000515152">
    <property type="component" value="Chromosome 1"/>
</dbReference>
<sequence>MATEVVASLLERSDPSKLFCEIADPQERGEAQTMVSYLMDCRQKQKLMCQQLCMLDNMMEFLGELKSPLDFLNDQCPKTSESGARKRWKALKKEYQDGLVEVGALISNLQKQSEQLQERRDRLKTLALMLEQRKEECQTVERIKTKKNQTVKKQVVLQLDESLQSAQHALRSCDKQLGLLKMENDALQSRLDKCTELRDQLWSCLESTQGLTQYRVMCVSPSEMIVELRPACEKLEPLKLSITLTPRRHFLLQVSQGTAGLLEETVKGPVEQLNAAMLEVMQHYVSQGAMLSEIQALHSRFAIDWRPGQRLLVFLKTASVVCHLAVGEGYPSGGSATLLAVRKEAREHDIASLQPPSQNPSLTEWLEYLSSCPDV</sequence>
<gene>
    <name evidence="3" type="primary">si:dkey-225f5.4</name>
</gene>
<evidence type="ECO:0000256" key="1">
    <source>
        <dbReference type="SAM" id="Coils"/>
    </source>
</evidence>
<protein>
    <submittedName>
        <fullName evidence="3">Uncharacterized protein si:dkey-225f5.4</fullName>
    </submittedName>
</protein>
<dbReference type="GeneID" id="105912842"/>
<evidence type="ECO:0000313" key="2">
    <source>
        <dbReference type="Proteomes" id="UP000515152"/>
    </source>
</evidence>
<dbReference type="OrthoDB" id="9893446at2759"/>
<organism evidence="2 3">
    <name type="scientific">Clupea harengus</name>
    <name type="common">Atlantic herring</name>
    <dbReference type="NCBI Taxonomy" id="7950"/>
    <lineage>
        <taxon>Eukaryota</taxon>
        <taxon>Metazoa</taxon>
        <taxon>Chordata</taxon>
        <taxon>Craniata</taxon>
        <taxon>Vertebrata</taxon>
        <taxon>Euteleostomi</taxon>
        <taxon>Actinopterygii</taxon>
        <taxon>Neopterygii</taxon>
        <taxon>Teleostei</taxon>
        <taxon>Clupei</taxon>
        <taxon>Clupeiformes</taxon>
        <taxon>Clupeoidei</taxon>
        <taxon>Clupeidae</taxon>
        <taxon>Clupea</taxon>
    </lineage>
</organism>
<keyword evidence="2" id="KW-1185">Reference proteome</keyword>
<accession>A0A6P3WFH9</accession>
<evidence type="ECO:0000313" key="3">
    <source>
        <dbReference type="RefSeq" id="XP_012697297.1"/>
    </source>
</evidence>
<keyword evidence="1" id="KW-0175">Coiled coil</keyword>
<dbReference type="AlphaFoldDB" id="A0A6P3WFH9"/>
<proteinExistence type="predicted"/>
<dbReference type="InterPro" id="IPR029092">
    <property type="entry name" value="Zwint-1"/>
</dbReference>
<dbReference type="KEGG" id="char:105912842"/>
<dbReference type="PANTHER" id="PTHR31504">
    <property type="entry name" value="ZW10 INTERACTOR ZWINT"/>
    <property type="match status" value="1"/>
</dbReference>
<reference evidence="3" key="1">
    <citation type="submission" date="2025-08" db="UniProtKB">
        <authorList>
            <consortium name="RefSeq"/>
        </authorList>
    </citation>
    <scope>IDENTIFICATION</scope>
</reference>
<name>A0A6P3WFH9_CLUHA</name>
<feature type="coiled-coil region" evidence="1">
    <location>
        <begin position="99"/>
        <end position="133"/>
    </location>
</feature>